<dbReference type="Proteomes" id="UP000245207">
    <property type="component" value="Unassembled WGS sequence"/>
</dbReference>
<dbReference type="AlphaFoldDB" id="A0A2U1LB57"/>
<keyword evidence="2" id="KW-1185">Reference proteome</keyword>
<protein>
    <submittedName>
        <fullName evidence="1">Uncharacterized protein</fullName>
    </submittedName>
</protein>
<organism evidence="1 2">
    <name type="scientific">Artemisia annua</name>
    <name type="common">Sweet wormwood</name>
    <dbReference type="NCBI Taxonomy" id="35608"/>
    <lineage>
        <taxon>Eukaryota</taxon>
        <taxon>Viridiplantae</taxon>
        <taxon>Streptophyta</taxon>
        <taxon>Embryophyta</taxon>
        <taxon>Tracheophyta</taxon>
        <taxon>Spermatophyta</taxon>
        <taxon>Magnoliopsida</taxon>
        <taxon>eudicotyledons</taxon>
        <taxon>Gunneridae</taxon>
        <taxon>Pentapetalae</taxon>
        <taxon>asterids</taxon>
        <taxon>campanulids</taxon>
        <taxon>Asterales</taxon>
        <taxon>Asteraceae</taxon>
        <taxon>Asteroideae</taxon>
        <taxon>Anthemideae</taxon>
        <taxon>Artemisiinae</taxon>
        <taxon>Artemisia</taxon>
    </lineage>
</organism>
<reference evidence="1 2" key="1">
    <citation type="journal article" date="2018" name="Mol. Plant">
        <title>The genome of Artemisia annua provides insight into the evolution of Asteraceae family and artemisinin biosynthesis.</title>
        <authorList>
            <person name="Shen Q."/>
            <person name="Zhang L."/>
            <person name="Liao Z."/>
            <person name="Wang S."/>
            <person name="Yan T."/>
            <person name="Shi P."/>
            <person name="Liu M."/>
            <person name="Fu X."/>
            <person name="Pan Q."/>
            <person name="Wang Y."/>
            <person name="Lv Z."/>
            <person name="Lu X."/>
            <person name="Zhang F."/>
            <person name="Jiang W."/>
            <person name="Ma Y."/>
            <person name="Chen M."/>
            <person name="Hao X."/>
            <person name="Li L."/>
            <person name="Tang Y."/>
            <person name="Lv G."/>
            <person name="Zhou Y."/>
            <person name="Sun X."/>
            <person name="Brodelius P.E."/>
            <person name="Rose J.K.C."/>
            <person name="Tang K."/>
        </authorList>
    </citation>
    <scope>NUCLEOTIDE SEQUENCE [LARGE SCALE GENOMIC DNA]</scope>
    <source>
        <strain evidence="2">cv. Huhao1</strain>
        <tissue evidence="1">Leaf</tissue>
    </source>
</reference>
<name>A0A2U1LB57_ARTAN</name>
<evidence type="ECO:0000313" key="1">
    <source>
        <dbReference type="EMBL" id="PWA46235.1"/>
    </source>
</evidence>
<accession>A0A2U1LB57</accession>
<proteinExistence type="predicted"/>
<sequence length="118" mass="13916">MASNIPIYDQISQQIGSRRFDKILLALFVREREANRGDEKDYDRMIAEIEVRVEHRHAILLELEKFGSYQTINEALHCLKLAQQEDLDEIALLTKRRQACLRRATDKSRIINKLMTFK</sequence>
<dbReference type="OrthoDB" id="2335225at2759"/>
<evidence type="ECO:0000313" key="2">
    <source>
        <dbReference type="Proteomes" id="UP000245207"/>
    </source>
</evidence>
<comment type="caution">
    <text evidence="1">The sequence shown here is derived from an EMBL/GenBank/DDBJ whole genome shotgun (WGS) entry which is preliminary data.</text>
</comment>
<gene>
    <name evidence="1" type="ORF">CTI12_AA509870</name>
</gene>
<dbReference type="EMBL" id="PKPP01010383">
    <property type="protein sequence ID" value="PWA46235.1"/>
    <property type="molecule type" value="Genomic_DNA"/>
</dbReference>